<comment type="caution">
    <text evidence="2">The sequence shown here is derived from an EMBL/GenBank/DDBJ whole genome shotgun (WGS) entry which is preliminary data.</text>
</comment>
<dbReference type="EMBL" id="AEUX02000007">
    <property type="protein sequence ID" value="EHI69292.1"/>
    <property type="molecule type" value="Genomic_DNA"/>
</dbReference>
<gene>
    <name evidence="2" type="ORF">STRIC_1938</name>
</gene>
<dbReference type="eggNOG" id="COG3835">
    <property type="taxonomic scope" value="Bacteria"/>
</dbReference>
<dbReference type="Pfam" id="PF05651">
    <property type="entry name" value="Diacid_rec"/>
    <property type="match status" value="1"/>
</dbReference>
<dbReference type="OrthoDB" id="9792148at2"/>
<keyword evidence="3" id="KW-1185">Reference proteome</keyword>
<organism evidence="2 3">
    <name type="scientific">Streptococcus ictaluri 707-05</name>
    <dbReference type="NCBI Taxonomy" id="764299"/>
    <lineage>
        <taxon>Bacteria</taxon>
        <taxon>Bacillati</taxon>
        <taxon>Bacillota</taxon>
        <taxon>Bacilli</taxon>
        <taxon>Lactobacillales</taxon>
        <taxon>Streptococcaceae</taxon>
        <taxon>Streptococcus</taxon>
    </lineage>
</organism>
<name>G5K550_9STRE</name>
<dbReference type="STRING" id="764299.STRIC_1938"/>
<evidence type="ECO:0000259" key="1">
    <source>
        <dbReference type="Pfam" id="PF05651"/>
    </source>
</evidence>
<dbReference type="InterPro" id="IPR008599">
    <property type="entry name" value="Diacid_rec"/>
</dbReference>
<dbReference type="Proteomes" id="UP000003330">
    <property type="component" value="Unassembled WGS sequence"/>
</dbReference>
<sequence>MQSLDQSQAQIIVDRLMEDIPYNINIMDRFGKIIASGDKKRIRQQHYAAEQAIKTKDRIDVFKDSRYAKKGTNEPIVYKGELLGVVGISGEPNEVGPFTKIVSSIVYLLVQEMQDYRYLQKMKNQKNCFLNQLLDYNSSENYSDSLVSQGLVFYQLNLLVDNRCVLSQNKDLIRDLAGDCALFHYKDFYFFLSDTITPHQLEEQWRLRQKTSLVIISQAKSSI</sequence>
<reference evidence="2 3" key="1">
    <citation type="journal article" date="2014" name="Int. J. Syst. Evol. Microbiol.">
        <title>Phylogenomics and the dynamic genome evolution of the genus Streptococcus.</title>
        <authorList>
            <consortium name="The Broad Institute Genome Sequencing Platform"/>
            <person name="Richards V.P."/>
            <person name="Palmer S.R."/>
            <person name="Pavinski Bitar P.D."/>
            <person name="Qin X."/>
            <person name="Weinstock G.M."/>
            <person name="Highlander S.K."/>
            <person name="Town C.D."/>
            <person name="Burne R.A."/>
            <person name="Stanhope M.J."/>
        </authorList>
    </citation>
    <scope>NUCLEOTIDE SEQUENCE [LARGE SCALE GENOMIC DNA]</scope>
    <source>
        <strain evidence="2 3">707-05</strain>
    </source>
</reference>
<evidence type="ECO:0000313" key="2">
    <source>
        <dbReference type="EMBL" id="EHI69292.1"/>
    </source>
</evidence>
<evidence type="ECO:0000313" key="3">
    <source>
        <dbReference type="Proteomes" id="UP000003330"/>
    </source>
</evidence>
<proteinExistence type="predicted"/>
<dbReference type="AlphaFoldDB" id="G5K550"/>
<dbReference type="RefSeq" id="WP_008090380.1">
    <property type="nucleotide sequence ID" value="NZ_AEUX02000007.1"/>
</dbReference>
<accession>G5K550</accession>
<protein>
    <submittedName>
        <fullName evidence="2">Sugar diacid recognition</fullName>
    </submittedName>
</protein>
<feature type="domain" description="Putative sugar diacid recognition" evidence="1">
    <location>
        <begin position="4"/>
        <end position="133"/>
    </location>
</feature>